<evidence type="ECO:0000256" key="9">
    <source>
        <dbReference type="ARBA" id="ARBA00023077"/>
    </source>
</evidence>
<dbReference type="PANTHER" id="PTHR32552">
    <property type="entry name" value="FERRICHROME IRON RECEPTOR-RELATED"/>
    <property type="match status" value="1"/>
</dbReference>
<evidence type="ECO:0000256" key="5">
    <source>
        <dbReference type="ARBA" id="ARBA00022496"/>
    </source>
</evidence>
<accession>F5R9Q4</accession>
<dbReference type="STRING" id="1000565.METUNv1_00975"/>
<dbReference type="RefSeq" id="WP_008059392.1">
    <property type="nucleotide sequence ID" value="NZ_AFHG01000031.1"/>
</dbReference>
<evidence type="ECO:0000259" key="14">
    <source>
        <dbReference type="Pfam" id="PF07715"/>
    </source>
</evidence>
<feature type="domain" description="TonB-dependent receptor plug" evidence="14">
    <location>
        <begin position="83"/>
        <end position="176"/>
    </location>
</feature>
<evidence type="ECO:0000256" key="11">
    <source>
        <dbReference type="ARBA" id="ARBA00023170"/>
    </source>
</evidence>
<comment type="caution">
    <text evidence="15">The sequence shown here is derived from an EMBL/GenBank/DDBJ whole genome shotgun (WGS) entry which is preliminary data.</text>
</comment>
<evidence type="ECO:0000256" key="6">
    <source>
        <dbReference type="ARBA" id="ARBA00022692"/>
    </source>
</evidence>
<name>F5R9Q4_METUF</name>
<keyword evidence="9" id="KW-0798">TonB box</keyword>
<dbReference type="GO" id="GO:0006826">
    <property type="term" value="P:iron ion transport"/>
    <property type="evidence" value="ECO:0007669"/>
    <property type="project" value="UniProtKB-KW"/>
</dbReference>
<keyword evidence="13" id="KW-0732">Signal</keyword>
<dbReference type="eggNOG" id="COG4774">
    <property type="taxonomic scope" value="Bacteria"/>
</dbReference>
<evidence type="ECO:0000256" key="13">
    <source>
        <dbReference type="SAM" id="SignalP"/>
    </source>
</evidence>
<dbReference type="InterPro" id="IPR012910">
    <property type="entry name" value="Plug_dom"/>
</dbReference>
<keyword evidence="3" id="KW-0813">Transport</keyword>
<dbReference type="GO" id="GO:0009279">
    <property type="term" value="C:cell outer membrane"/>
    <property type="evidence" value="ECO:0007669"/>
    <property type="project" value="UniProtKB-SubCell"/>
</dbReference>
<dbReference type="EMBL" id="AFHG01000031">
    <property type="protein sequence ID" value="EGK72736.1"/>
    <property type="molecule type" value="Genomic_DNA"/>
</dbReference>
<dbReference type="AlphaFoldDB" id="F5R9Q4"/>
<evidence type="ECO:0000256" key="8">
    <source>
        <dbReference type="ARBA" id="ARBA00023065"/>
    </source>
</evidence>
<evidence type="ECO:0000313" key="16">
    <source>
        <dbReference type="Proteomes" id="UP000005019"/>
    </source>
</evidence>
<gene>
    <name evidence="15" type="ORF">METUNv1_00975</name>
</gene>
<evidence type="ECO:0000256" key="2">
    <source>
        <dbReference type="ARBA" id="ARBA00009810"/>
    </source>
</evidence>
<keyword evidence="12" id="KW-0998">Cell outer membrane</keyword>
<comment type="similarity">
    <text evidence="2">Belongs to the TonB-dependent receptor family.</text>
</comment>
<dbReference type="OrthoDB" id="127311at2"/>
<dbReference type="InterPro" id="IPR037066">
    <property type="entry name" value="Plug_dom_sf"/>
</dbReference>
<dbReference type="SUPFAM" id="SSF56935">
    <property type="entry name" value="Porins"/>
    <property type="match status" value="1"/>
</dbReference>
<evidence type="ECO:0000256" key="12">
    <source>
        <dbReference type="ARBA" id="ARBA00023237"/>
    </source>
</evidence>
<evidence type="ECO:0000256" key="1">
    <source>
        <dbReference type="ARBA" id="ARBA00004571"/>
    </source>
</evidence>
<keyword evidence="11" id="KW-0675">Receptor</keyword>
<keyword evidence="10" id="KW-0472">Membrane</keyword>
<dbReference type="Pfam" id="PF07715">
    <property type="entry name" value="Plug"/>
    <property type="match status" value="1"/>
</dbReference>
<dbReference type="InterPro" id="IPR039426">
    <property type="entry name" value="TonB-dep_rcpt-like"/>
</dbReference>
<dbReference type="InterPro" id="IPR036942">
    <property type="entry name" value="Beta-barrel_TonB_sf"/>
</dbReference>
<evidence type="ECO:0000256" key="7">
    <source>
        <dbReference type="ARBA" id="ARBA00023004"/>
    </source>
</evidence>
<feature type="signal peptide" evidence="13">
    <location>
        <begin position="1"/>
        <end position="32"/>
    </location>
</feature>
<evidence type="ECO:0000313" key="15">
    <source>
        <dbReference type="EMBL" id="EGK72736.1"/>
    </source>
</evidence>
<dbReference type="Proteomes" id="UP000005019">
    <property type="component" value="Unassembled WGS sequence"/>
</dbReference>
<protein>
    <recommendedName>
        <fullName evidence="14">TonB-dependent receptor plug domain-containing protein</fullName>
    </recommendedName>
</protein>
<feature type="chain" id="PRO_5003325755" description="TonB-dependent receptor plug domain-containing protein" evidence="13">
    <location>
        <begin position="33"/>
        <end position="878"/>
    </location>
</feature>
<keyword evidence="16" id="KW-1185">Reference proteome</keyword>
<dbReference type="PANTHER" id="PTHR32552:SF81">
    <property type="entry name" value="TONB-DEPENDENT OUTER MEMBRANE RECEPTOR"/>
    <property type="match status" value="1"/>
</dbReference>
<dbReference type="eggNOG" id="COG1629">
    <property type="taxonomic scope" value="Bacteria"/>
</dbReference>
<dbReference type="Gene3D" id="2.40.170.20">
    <property type="entry name" value="TonB-dependent receptor, beta-barrel domain"/>
    <property type="match status" value="1"/>
</dbReference>
<evidence type="ECO:0000256" key="10">
    <source>
        <dbReference type="ARBA" id="ARBA00023136"/>
    </source>
</evidence>
<evidence type="ECO:0000256" key="4">
    <source>
        <dbReference type="ARBA" id="ARBA00022452"/>
    </source>
</evidence>
<keyword evidence="8" id="KW-0406">Ion transport</keyword>
<sequence>MKNSRQIPVRIKPLPALIASFAFASSAAVVHAADAVPAAPSSEAVQDSDLPTVTVKGAAGDRKTAVLPTRPQGAIYGTEGAVVDTPRSVSQINAEQLGSDPIRTADDLVKYAPGITRGGGQNVSIAPQIRGQNTEVFQDGQRGYNVRHPTNFNAYEGADIVAGSSSVVFGPSSSSGGYINYLSKLPSFEKPLTTVSGLFGAWAPRGESWKQARLTFDTTAPINDTTAYRVSITGQRADDYFDNVKNNFNAFYGALAFKPRNDLRIDWNASYDDYYDFNVTHGWNRVTQQLVDSGGKQYAAGRATPLIRIGGTVYSPVYNTAGVAGWQTRTRNAQGQYIANPALVARPGGAGTVVGWVYDPNAPGNRLAAISPAQSGREEDKNTATRLTSQLRVAWDLSPKWSLRNSTFYERSADTGDSVGSFLSQFDDKIFENRLELRGKHAFDLGGIKLTNDSNTGVTYRRESYQTLAANNSFNINPYDLTLDPSLKTPGGLYGLPLQSGASGSWIGTTAARSAGNPATLVVNSPYFGLLNIPAMFPAGNGLYAEIGGTPGASYTSEGRWTTASFFTQHNLLFNERFGLNIGGNASFIDARIRNPLGPDRSDSEGFYLPSYQASVYYKPTVDSSVYFTLDRSTALNTGGFANVLTWGGLSVAGDYRNKLNPLAFESKSELKELGVKADLIPNKLFASLAGFYQTRDTSPDTNGNMHQLKVRGVESAIRFQPDRHISSGLNLTWIDAWYTSIIPAGFSPFGFYADNATVWGDSNRLNGRTAGRYDAAGIPAYSLTGFVDYRFDNGFGVEVVAWWTSKWATNLSKTVTVPDQYNVDVSLYYRAPKWNAALRFLNVTDQLNFSNGLAGSTTEFLQPTRPFSVLAQFSYSL</sequence>
<keyword evidence="7" id="KW-0408">Iron</keyword>
<keyword evidence="6" id="KW-0812">Transmembrane</keyword>
<evidence type="ECO:0000256" key="3">
    <source>
        <dbReference type="ARBA" id="ARBA00022448"/>
    </source>
</evidence>
<comment type="subcellular location">
    <subcellularLocation>
        <location evidence="1">Cell outer membrane</location>
        <topology evidence="1">Multi-pass membrane protein</topology>
    </subcellularLocation>
</comment>
<keyword evidence="5" id="KW-0410">Iron transport</keyword>
<reference evidence="15 16" key="1">
    <citation type="journal article" date="2011" name="J. Bacteriol.">
        <title>Genome sequence of Methyloversatilis universalis FAM5T, a methylotrophic representative of the order Rhodocyclales.</title>
        <authorList>
            <person name="Kittichotirat W."/>
            <person name="Good N.M."/>
            <person name="Hall R."/>
            <person name="Bringel F."/>
            <person name="Lajus A."/>
            <person name="Medigue C."/>
            <person name="Smalley N.E."/>
            <person name="Beck D."/>
            <person name="Bumgarner R."/>
            <person name="Vuilleumier S."/>
            <person name="Kalyuzhnaya M.G."/>
        </authorList>
    </citation>
    <scope>NUCLEOTIDE SEQUENCE [LARGE SCALE GENOMIC DNA]</scope>
    <source>
        <strain evidence="16">ATCC BAA-1314 / JCM 13912 / FAM5</strain>
    </source>
</reference>
<proteinExistence type="inferred from homology"/>
<dbReference type="Gene3D" id="2.170.130.10">
    <property type="entry name" value="TonB-dependent receptor, plug domain"/>
    <property type="match status" value="1"/>
</dbReference>
<organism evidence="15 16">
    <name type="scientific">Methyloversatilis universalis (strain ATCC BAA-1314 / DSM 25237 / JCM 13912 / CCUG 52030 / FAM5)</name>
    <dbReference type="NCBI Taxonomy" id="1000565"/>
    <lineage>
        <taxon>Bacteria</taxon>
        <taxon>Pseudomonadati</taxon>
        <taxon>Pseudomonadota</taxon>
        <taxon>Betaproteobacteria</taxon>
        <taxon>Nitrosomonadales</taxon>
        <taxon>Sterolibacteriaceae</taxon>
        <taxon>Methyloversatilis</taxon>
    </lineage>
</organism>
<keyword evidence="4" id="KW-1134">Transmembrane beta strand</keyword>